<dbReference type="UniPathway" id="UPA00275">
    <property type="reaction ID" value="UER00401"/>
</dbReference>
<dbReference type="Proteomes" id="UP000053784">
    <property type="component" value="Unassembled WGS sequence"/>
</dbReference>
<dbReference type="RefSeq" id="WP_034413006.1">
    <property type="nucleotide sequence ID" value="NZ_JGVK01000002.1"/>
</dbReference>
<dbReference type="PROSITE" id="PS51747">
    <property type="entry name" value="CYT_DCMP_DEAMINASES_2"/>
    <property type="match status" value="1"/>
</dbReference>
<feature type="binding site" evidence="16">
    <location>
        <position position="80"/>
    </location>
    <ligand>
        <name>Zn(2+)</name>
        <dbReference type="ChEBI" id="CHEBI:29105"/>
        <note>catalytic</note>
    </ligand>
</feature>
<keyword evidence="6 13" id="KW-0686">Riboflavin biosynthesis</keyword>
<comment type="pathway">
    <text evidence="2 13">Cofactor biosynthesis; riboflavin biosynthesis; 5-amino-6-(D-ribitylamino)uracil from GTP: step 2/4.</text>
</comment>
<dbReference type="InterPro" id="IPR002734">
    <property type="entry name" value="RibDG_C"/>
</dbReference>
<dbReference type="eggNOG" id="COG0117">
    <property type="taxonomic scope" value="Bacteria"/>
</dbReference>
<evidence type="ECO:0000256" key="1">
    <source>
        <dbReference type="ARBA" id="ARBA00002151"/>
    </source>
</evidence>
<feature type="binding site" evidence="15">
    <location>
        <position position="212"/>
    </location>
    <ligand>
        <name>substrate</name>
    </ligand>
</feature>
<dbReference type="GO" id="GO:0009231">
    <property type="term" value="P:riboflavin biosynthetic process"/>
    <property type="evidence" value="ECO:0007669"/>
    <property type="project" value="UniProtKB-UniPathway"/>
</dbReference>
<evidence type="ECO:0000256" key="12">
    <source>
        <dbReference type="ARBA" id="ARBA00023268"/>
    </source>
</evidence>
<dbReference type="CDD" id="cd01284">
    <property type="entry name" value="Riboflavin_deaminase-reductase"/>
    <property type="match status" value="1"/>
</dbReference>
<comment type="function">
    <text evidence="1 13">Converts 2,5-diamino-6-(ribosylamino)-4(3h)-pyrimidinone 5'-phosphate into 5-amino-6-(ribosylamino)-2,4(1h,3h)-pyrimidinedione 5'-phosphate.</text>
</comment>
<comment type="caution">
    <text evidence="18">The sequence shown here is derived from an EMBL/GenBank/DDBJ whole genome shotgun (WGS) entry which is preliminary data.</text>
</comment>
<feature type="binding site" evidence="15">
    <location>
        <position position="175"/>
    </location>
    <ligand>
        <name>NADP(+)</name>
        <dbReference type="ChEBI" id="CHEBI:58349"/>
    </ligand>
</feature>
<dbReference type="InterPro" id="IPR016193">
    <property type="entry name" value="Cytidine_deaminase-like"/>
</dbReference>
<evidence type="ECO:0000256" key="13">
    <source>
        <dbReference type="PIRNR" id="PIRNR006769"/>
    </source>
</evidence>
<accession>A0A084CPD8</accession>
<evidence type="ECO:0000256" key="8">
    <source>
        <dbReference type="ARBA" id="ARBA00022801"/>
    </source>
</evidence>
<keyword evidence="10 13" id="KW-0521">NADP</keyword>
<feature type="binding site" evidence="15">
    <location>
        <position position="173"/>
    </location>
    <ligand>
        <name>substrate</name>
    </ligand>
</feature>
<keyword evidence="11 13" id="KW-0560">Oxidoreductase</keyword>
<dbReference type="InterPro" id="IPR050765">
    <property type="entry name" value="Riboflavin_Biosynth_HTPR"/>
</dbReference>
<dbReference type="GO" id="GO:0050661">
    <property type="term" value="F:NADP binding"/>
    <property type="evidence" value="ECO:0007669"/>
    <property type="project" value="InterPro"/>
</dbReference>
<feature type="binding site" evidence="16">
    <location>
        <position position="89"/>
    </location>
    <ligand>
        <name>Zn(2+)</name>
        <dbReference type="ChEBI" id="CHEBI:29105"/>
        <note>catalytic</note>
    </ligand>
</feature>
<dbReference type="PIRSF" id="PIRSF006769">
    <property type="entry name" value="RibD"/>
    <property type="match status" value="1"/>
</dbReference>
<evidence type="ECO:0000256" key="9">
    <source>
        <dbReference type="ARBA" id="ARBA00022833"/>
    </source>
</evidence>
<dbReference type="InterPro" id="IPR011549">
    <property type="entry name" value="RibD_C"/>
</dbReference>
<evidence type="ECO:0000313" key="19">
    <source>
        <dbReference type="Proteomes" id="UP000053784"/>
    </source>
</evidence>
<dbReference type="OrthoDB" id="9800865at2"/>
<dbReference type="SUPFAM" id="SSF53927">
    <property type="entry name" value="Cytidine deaminase-like"/>
    <property type="match status" value="1"/>
</dbReference>
<comment type="similarity">
    <text evidence="5 13">In the C-terminal section; belongs to the HTP reductase family.</text>
</comment>
<dbReference type="FunFam" id="3.40.140.10:FF:000025">
    <property type="entry name" value="Riboflavin biosynthesis protein RibD"/>
    <property type="match status" value="1"/>
</dbReference>
<dbReference type="GO" id="GO:0008703">
    <property type="term" value="F:5-amino-6-(5-phosphoribosylamino)uracil reductase activity"/>
    <property type="evidence" value="ECO:0007669"/>
    <property type="project" value="UniProtKB-EC"/>
</dbReference>
<keyword evidence="7 13" id="KW-0479">Metal-binding</keyword>
<dbReference type="PROSITE" id="PS00903">
    <property type="entry name" value="CYT_DCMP_DEAMINASES_1"/>
    <property type="match status" value="1"/>
</dbReference>
<dbReference type="Pfam" id="PF01872">
    <property type="entry name" value="RibD_C"/>
    <property type="match status" value="1"/>
</dbReference>
<evidence type="ECO:0000313" key="18">
    <source>
        <dbReference type="EMBL" id="KEY91667.1"/>
    </source>
</evidence>
<dbReference type="GO" id="GO:0008270">
    <property type="term" value="F:zinc ion binding"/>
    <property type="evidence" value="ECO:0007669"/>
    <property type="project" value="InterPro"/>
</dbReference>
<evidence type="ECO:0000256" key="15">
    <source>
        <dbReference type="PIRSR" id="PIRSR006769-2"/>
    </source>
</evidence>
<feature type="binding site" evidence="15">
    <location>
        <position position="209"/>
    </location>
    <ligand>
        <name>substrate</name>
    </ligand>
</feature>
<dbReference type="InterPro" id="IPR016192">
    <property type="entry name" value="APOBEC/CMP_deaminase_Zn-bd"/>
</dbReference>
<dbReference type="AlphaFoldDB" id="A0A084CPD8"/>
<evidence type="ECO:0000259" key="17">
    <source>
        <dbReference type="PROSITE" id="PS51747"/>
    </source>
</evidence>
<dbReference type="Pfam" id="PF00383">
    <property type="entry name" value="dCMP_cyt_deam_1"/>
    <property type="match status" value="1"/>
</dbReference>
<proteinExistence type="inferred from homology"/>
<keyword evidence="19" id="KW-1185">Reference proteome</keyword>
<evidence type="ECO:0000256" key="14">
    <source>
        <dbReference type="PIRSR" id="PIRSR006769-1"/>
    </source>
</evidence>
<protein>
    <recommendedName>
        <fullName evidence="13">Riboflavin biosynthesis protein RibD</fullName>
    </recommendedName>
    <domain>
        <recommendedName>
            <fullName evidence="13">Diaminohydroxyphosphoribosylaminopyrimidine deaminase</fullName>
            <shortName evidence="13">DRAP deaminase</shortName>
            <ecNumber evidence="13">3.5.4.26</ecNumber>
        </recommendedName>
        <alternativeName>
            <fullName evidence="13">Riboflavin-specific deaminase</fullName>
        </alternativeName>
    </domain>
    <domain>
        <recommendedName>
            <fullName evidence="13">5-amino-6-(5-phosphoribosylamino)uracil reductase</fullName>
            <ecNumber evidence="13">1.1.1.193</ecNumber>
        </recommendedName>
        <alternativeName>
            <fullName evidence="13">HTP reductase</fullName>
        </alternativeName>
    </domain>
</protein>
<dbReference type="InterPro" id="IPR004794">
    <property type="entry name" value="Eubact_RibD"/>
</dbReference>
<dbReference type="GO" id="GO:0008835">
    <property type="term" value="F:diaminohydroxyphosphoribosylaminopyrimidine deaminase activity"/>
    <property type="evidence" value="ECO:0007669"/>
    <property type="project" value="UniProtKB-EC"/>
</dbReference>
<dbReference type="PANTHER" id="PTHR38011">
    <property type="entry name" value="DIHYDROFOLATE REDUCTASE FAMILY PROTEIN (AFU_ORTHOLOGUE AFUA_8G06820)"/>
    <property type="match status" value="1"/>
</dbReference>
<dbReference type="NCBIfam" id="TIGR00326">
    <property type="entry name" value="eubact_ribD"/>
    <property type="match status" value="1"/>
</dbReference>
<comment type="cofactor">
    <cofactor evidence="13 16">
        <name>Zn(2+)</name>
        <dbReference type="ChEBI" id="CHEBI:29105"/>
    </cofactor>
    <text evidence="13 16">Binds 1 zinc ion.</text>
</comment>
<dbReference type="EMBL" id="JGVK01000002">
    <property type="protein sequence ID" value="KEY91667.1"/>
    <property type="molecule type" value="Genomic_DNA"/>
</dbReference>
<evidence type="ECO:0000256" key="3">
    <source>
        <dbReference type="ARBA" id="ARBA00004910"/>
    </source>
</evidence>
<dbReference type="PANTHER" id="PTHR38011:SF7">
    <property type="entry name" value="2,5-DIAMINO-6-RIBOSYLAMINO-4(3H)-PYRIMIDINONE 5'-PHOSPHATE REDUCTASE"/>
    <property type="match status" value="1"/>
</dbReference>
<dbReference type="NCBIfam" id="TIGR00227">
    <property type="entry name" value="ribD_Cterm"/>
    <property type="match status" value="1"/>
</dbReference>
<evidence type="ECO:0000256" key="2">
    <source>
        <dbReference type="ARBA" id="ARBA00004882"/>
    </source>
</evidence>
<keyword evidence="9 13" id="KW-0862">Zinc</keyword>
<dbReference type="InterPro" id="IPR002125">
    <property type="entry name" value="CMP_dCMP_dom"/>
</dbReference>
<dbReference type="STRING" id="1179155.CF67_10002"/>
<dbReference type="EC" id="3.5.4.26" evidence="13"/>
<evidence type="ECO:0000256" key="6">
    <source>
        <dbReference type="ARBA" id="ARBA00022619"/>
    </source>
</evidence>
<feature type="active site" description="Proton donor" evidence="14">
    <location>
        <position position="57"/>
    </location>
</feature>
<dbReference type="Gene3D" id="3.40.430.10">
    <property type="entry name" value="Dihydrofolate Reductase, subunit A"/>
    <property type="match status" value="1"/>
</dbReference>
<keyword evidence="12" id="KW-0511">Multifunctional enzyme</keyword>
<sequence>MEKFSSRDRQMMLRAIELARAGVYTTSPNPNVGCVITNNDRIVGEGFHYRAGQFHAEVNALRMAGACSVGATVYVTLEPCAHYGRMPPCAEGLINARVLKVICAMEDPNPKVSGRGIRMLQDAGIEVEVGLFQSDAEALNPGFIKRMKKGMPFVQLKMAASLDGRTALSNGKSQWITSLQARQDVQVFRAKSDAILSTGKTVVEDNASLSVRWQDFPKSLQIRYPQSQVRQPIRIILDRSGRLHDGLQLFKSLGSLLIVDSKQEKINAPVNFNNQLDLSKVFMSLAEQYHINYLWIEAGETLASSLIKSGLVDELVFYLAPKIIGSDGRGLFGALGLGDMADVLELKIKDVRQIGCDIRIITTVESKGVVKQEES</sequence>
<keyword evidence="8 13" id="KW-0378">Hydrolase</keyword>
<dbReference type="SUPFAM" id="SSF53597">
    <property type="entry name" value="Dihydrofolate reductase-like"/>
    <property type="match status" value="1"/>
</dbReference>
<comment type="catalytic activity">
    <reaction evidence="13">
        <text>2,5-diamino-6-hydroxy-4-(5-phosphoribosylamino)-pyrimidine + H2O + H(+) = 5-amino-6-(5-phospho-D-ribosylamino)uracil + NH4(+)</text>
        <dbReference type="Rhea" id="RHEA:21868"/>
        <dbReference type="ChEBI" id="CHEBI:15377"/>
        <dbReference type="ChEBI" id="CHEBI:15378"/>
        <dbReference type="ChEBI" id="CHEBI:28938"/>
        <dbReference type="ChEBI" id="CHEBI:58453"/>
        <dbReference type="ChEBI" id="CHEBI:58614"/>
        <dbReference type="EC" id="3.5.4.26"/>
    </reaction>
</comment>
<feature type="domain" description="CMP/dCMP-type deaminase" evidence="17">
    <location>
        <begin position="6"/>
        <end position="128"/>
    </location>
</feature>
<dbReference type="InterPro" id="IPR024072">
    <property type="entry name" value="DHFR-like_dom_sf"/>
</dbReference>
<evidence type="ECO:0000256" key="16">
    <source>
        <dbReference type="PIRSR" id="PIRSR006769-3"/>
    </source>
</evidence>
<feature type="binding site" evidence="15">
    <location>
        <begin position="299"/>
        <end position="305"/>
    </location>
    <ligand>
        <name>NADP(+)</name>
        <dbReference type="ChEBI" id="CHEBI:58349"/>
    </ligand>
</feature>
<comment type="similarity">
    <text evidence="4 13">In the N-terminal section; belongs to the cytidine and deoxycytidylate deaminase family.</text>
</comment>
<evidence type="ECO:0000256" key="5">
    <source>
        <dbReference type="ARBA" id="ARBA00007417"/>
    </source>
</evidence>
<name>A0A084CPD8_9GAMM</name>
<dbReference type="Gene3D" id="3.40.140.10">
    <property type="entry name" value="Cytidine Deaminase, domain 2"/>
    <property type="match status" value="1"/>
</dbReference>
<gene>
    <name evidence="18" type="primary">ribD</name>
    <name evidence="18" type="ORF">CF67_10002</name>
</gene>
<comment type="pathway">
    <text evidence="3 13">Cofactor biosynthesis; riboflavin biosynthesis; 5-amino-6-(D-ribitylamino)uracil from GTP: step 3/4.</text>
</comment>
<dbReference type="EC" id="1.1.1.193" evidence="13"/>
<reference evidence="18 19" key="1">
    <citation type="submission" date="2014-03" db="EMBL/GenBank/DDBJ databases">
        <title>Selection and divergence in the genomes of co-occurring obligate luminous symbionts with specific hosts.</title>
        <authorList>
            <person name="Hendry T.A."/>
            <person name="de Wet J.R."/>
            <person name="Dunlap P.V."/>
        </authorList>
    </citation>
    <scope>NUCLEOTIDE SEQUENCE [LARGE SCALE GENOMIC DNA]</scope>
    <source>
        <strain evidence="18 19">Ppalp.1</strain>
    </source>
</reference>
<comment type="catalytic activity">
    <reaction evidence="13">
        <text>5-amino-6-(5-phospho-D-ribitylamino)uracil + NADP(+) = 5-amino-6-(5-phospho-D-ribosylamino)uracil + NADPH + H(+)</text>
        <dbReference type="Rhea" id="RHEA:17845"/>
        <dbReference type="ChEBI" id="CHEBI:15378"/>
        <dbReference type="ChEBI" id="CHEBI:57783"/>
        <dbReference type="ChEBI" id="CHEBI:58349"/>
        <dbReference type="ChEBI" id="CHEBI:58421"/>
        <dbReference type="ChEBI" id="CHEBI:58453"/>
        <dbReference type="EC" id="1.1.1.193"/>
    </reaction>
</comment>
<evidence type="ECO:0000256" key="10">
    <source>
        <dbReference type="ARBA" id="ARBA00022857"/>
    </source>
</evidence>
<feature type="binding site" evidence="15">
    <location>
        <position position="201"/>
    </location>
    <ligand>
        <name>NADP(+)</name>
        <dbReference type="ChEBI" id="CHEBI:58349"/>
    </ligand>
</feature>
<feature type="binding site" evidence="15">
    <location>
        <position position="297"/>
    </location>
    <ligand>
        <name>substrate</name>
    </ligand>
</feature>
<feature type="binding site" evidence="15">
    <location>
        <position position="189"/>
    </location>
    <ligand>
        <name>substrate</name>
    </ligand>
</feature>
<feature type="binding site" evidence="15">
    <location>
        <position position="159"/>
    </location>
    <ligand>
        <name>NADP(+)</name>
        <dbReference type="ChEBI" id="CHEBI:58349"/>
    </ligand>
</feature>
<evidence type="ECO:0000256" key="11">
    <source>
        <dbReference type="ARBA" id="ARBA00023002"/>
    </source>
</evidence>
<organism evidence="18 19">
    <name type="scientific">Candidatus Photodesmus blepharonis</name>
    <dbReference type="NCBI Taxonomy" id="1179155"/>
    <lineage>
        <taxon>Bacteria</taxon>
        <taxon>Pseudomonadati</taxon>
        <taxon>Pseudomonadota</taxon>
        <taxon>Gammaproteobacteria</taxon>
        <taxon>Vibrionales</taxon>
        <taxon>Vibrionaceae</taxon>
        <taxon>Candidatus Photodesmus</taxon>
    </lineage>
</organism>
<evidence type="ECO:0000256" key="7">
    <source>
        <dbReference type="ARBA" id="ARBA00022723"/>
    </source>
</evidence>
<feature type="binding site" evidence="16">
    <location>
        <position position="55"/>
    </location>
    <ligand>
        <name>Zn(2+)</name>
        <dbReference type="ChEBI" id="CHEBI:29105"/>
        <note>catalytic</note>
    </ligand>
</feature>
<evidence type="ECO:0000256" key="4">
    <source>
        <dbReference type="ARBA" id="ARBA00005259"/>
    </source>
</evidence>
<dbReference type="eggNOG" id="COG1985">
    <property type="taxonomic scope" value="Bacteria"/>
</dbReference>
<feature type="binding site" evidence="15">
    <location>
        <position position="205"/>
    </location>
    <ligand>
        <name>NADP(+)</name>
        <dbReference type="ChEBI" id="CHEBI:58349"/>
    </ligand>
</feature>